<evidence type="ECO:0000313" key="2">
    <source>
        <dbReference type="EMBL" id="PIU42201.1"/>
    </source>
</evidence>
<gene>
    <name evidence="2" type="ORF">COS99_01480</name>
</gene>
<dbReference type="Gene3D" id="3.40.50.300">
    <property type="entry name" value="P-loop containing nucleotide triphosphate hydrolases"/>
    <property type="match status" value="1"/>
</dbReference>
<dbReference type="Pfam" id="PF13401">
    <property type="entry name" value="AAA_22"/>
    <property type="match status" value="1"/>
</dbReference>
<protein>
    <submittedName>
        <fullName evidence="2">ATPase</fullName>
    </submittedName>
</protein>
<dbReference type="InterPro" id="IPR027417">
    <property type="entry name" value="P-loop_NTPase"/>
</dbReference>
<dbReference type="AlphaFoldDB" id="A0A2J0KUM9"/>
<dbReference type="InterPro" id="IPR049945">
    <property type="entry name" value="AAA_22"/>
</dbReference>
<dbReference type="GO" id="GO:0016887">
    <property type="term" value="F:ATP hydrolysis activity"/>
    <property type="evidence" value="ECO:0007669"/>
    <property type="project" value="InterPro"/>
</dbReference>
<dbReference type="EMBL" id="PEWV01000015">
    <property type="protein sequence ID" value="PIU42201.1"/>
    <property type="molecule type" value="Genomic_DNA"/>
</dbReference>
<organism evidence="2 3">
    <name type="scientific">Candidatus Aquitaenariimonas noxiae</name>
    <dbReference type="NCBI Taxonomy" id="1974741"/>
    <lineage>
        <taxon>Bacteria</taxon>
        <taxon>Pseudomonadati</taxon>
        <taxon>Candidatus Omnitrophota</taxon>
        <taxon>Candidatus Aquitaenariimonas</taxon>
    </lineage>
</organism>
<dbReference type="Proteomes" id="UP000230052">
    <property type="component" value="Unassembled WGS sequence"/>
</dbReference>
<sequence length="269" mass="30959">MYLTYWGFTEKPFENTPDPRFLFKSPRHDEALMRMVYCIKERKGAAILTGEYGSGKTVLTRVLLKELMREEAKYKVALLVNPSFSSEDFLREIIFQLENKFSENGSKLNLIHSLNDILYRSVKENKNVVVIVDEAQAIQNNDMFEELRLLLNFQMNDRFLLTLLLVGQPELKVKIDTIPQLKQRLAIGYHLSGLDKEEVLSYINYRCSVAGRADELFSKEAVQLIADHTSGIPRKINTICELSLLQGMFENKTIIDANIVEKILGEVYV</sequence>
<accession>A0A2J0KUM9</accession>
<name>A0A2J0KUM9_9BACT</name>
<evidence type="ECO:0000313" key="3">
    <source>
        <dbReference type="Proteomes" id="UP000230052"/>
    </source>
</evidence>
<reference evidence="2 3" key="1">
    <citation type="submission" date="2017-09" db="EMBL/GenBank/DDBJ databases">
        <title>Depth-based differentiation of microbial function through sediment-hosted aquifers and enrichment of novel symbionts in the deep terrestrial subsurface.</title>
        <authorList>
            <person name="Probst A.J."/>
            <person name="Ladd B."/>
            <person name="Jarett J.K."/>
            <person name="Geller-Mcgrath D.E."/>
            <person name="Sieber C.M."/>
            <person name="Emerson J.B."/>
            <person name="Anantharaman K."/>
            <person name="Thomas B.C."/>
            <person name="Malmstrom R."/>
            <person name="Stieglmeier M."/>
            <person name="Klingl A."/>
            <person name="Woyke T."/>
            <person name="Ryan C.M."/>
            <person name="Banfield J.F."/>
        </authorList>
    </citation>
    <scope>NUCLEOTIDE SEQUENCE [LARGE SCALE GENOMIC DNA]</scope>
    <source>
        <strain evidence="2">CG07_land_8_20_14_0_80_42_15</strain>
    </source>
</reference>
<proteinExistence type="predicted"/>
<dbReference type="PANTHER" id="PTHR35894">
    <property type="entry name" value="GENERAL SECRETION PATHWAY PROTEIN A-RELATED"/>
    <property type="match status" value="1"/>
</dbReference>
<feature type="domain" description="ORC1/DEAH AAA+ ATPase" evidence="1">
    <location>
        <begin position="41"/>
        <end position="172"/>
    </location>
</feature>
<dbReference type="SUPFAM" id="SSF52540">
    <property type="entry name" value="P-loop containing nucleoside triphosphate hydrolases"/>
    <property type="match status" value="1"/>
</dbReference>
<comment type="caution">
    <text evidence="2">The sequence shown here is derived from an EMBL/GenBank/DDBJ whole genome shotgun (WGS) entry which is preliminary data.</text>
</comment>
<dbReference type="InterPro" id="IPR052026">
    <property type="entry name" value="ExeA_AAA_ATPase_DNA-bind"/>
</dbReference>
<evidence type="ECO:0000259" key="1">
    <source>
        <dbReference type="Pfam" id="PF13401"/>
    </source>
</evidence>
<dbReference type="PANTHER" id="PTHR35894:SF1">
    <property type="entry name" value="PHOSPHORIBULOKINASE _ URIDINE KINASE FAMILY"/>
    <property type="match status" value="1"/>
</dbReference>